<dbReference type="CDD" id="cd03316">
    <property type="entry name" value="MR_like"/>
    <property type="match status" value="1"/>
</dbReference>
<evidence type="ECO:0000313" key="6">
    <source>
        <dbReference type="Proteomes" id="UP001566476"/>
    </source>
</evidence>
<dbReference type="SUPFAM" id="SSF54826">
    <property type="entry name" value="Enolase N-terminal domain-like"/>
    <property type="match status" value="1"/>
</dbReference>
<dbReference type="InterPro" id="IPR013341">
    <property type="entry name" value="Mandelate_racemase_N_dom"/>
</dbReference>
<comment type="caution">
    <text evidence="5">The sequence shown here is derived from an EMBL/GenBank/DDBJ whole genome shotgun (WGS) entry which is preliminary data.</text>
</comment>
<evidence type="ECO:0000256" key="3">
    <source>
        <dbReference type="ARBA" id="ARBA00022842"/>
    </source>
</evidence>
<accession>A0ABV4I022</accession>
<dbReference type="InterPro" id="IPR018110">
    <property type="entry name" value="Mandel_Rmase/mucon_lact_enz_CS"/>
</dbReference>
<protein>
    <submittedName>
        <fullName evidence="5">Mandelate racemase/muconate lactonizing enzyme family protein</fullName>
    </submittedName>
</protein>
<dbReference type="PROSITE" id="PS00908">
    <property type="entry name" value="MR_MLE_1"/>
    <property type="match status" value="1"/>
</dbReference>
<evidence type="ECO:0000256" key="2">
    <source>
        <dbReference type="ARBA" id="ARBA00022723"/>
    </source>
</evidence>
<dbReference type="PANTHER" id="PTHR13794:SF58">
    <property type="entry name" value="MITOCHONDRIAL ENOLASE SUPERFAMILY MEMBER 1"/>
    <property type="match status" value="1"/>
</dbReference>
<proteinExistence type="predicted"/>
<keyword evidence="6" id="KW-1185">Reference proteome</keyword>
<dbReference type="Gene3D" id="3.20.20.120">
    <property type="entry name" value="Enolase-like C-terminal domain"/>
    <property type="match status" value="1"/>
</dbReference>
<dbReference type="EMBL" id="JBGGTQ010000003">
    <property type="protein sequence ID" value="MEZ0492020.1"/>
    <property type="molecule type" value="Genomic_DNA"/>
</dbReference>
<evidence type="ECO:0000256" key="1">
    <source>
        <dbReference type="ARBA" id="ARBA00001946"/>
    </source>
</evidence>
<dbReference type="InterPro" id="IPR046945">
    <property type="entry name" value="RHMD-like"/>
</dbReference>
<dbReference type="Pfam" id="PF13378">
    <property type="entry name" value="MR_MLE_C"/>
    <property type="match status" value="1"/>
</dbReference>
<keyword evidence="3" id="KW-0460">Magnesium</keyword>
<evidence type="ECO:0000259" key="4">
    <source>
        <dbReference type="SMART" id="SM00922"/>
    </source>
</evidence>
<dbReference type="PROSITE" id="PS00909">
    <property type="entry name" value="MR_MLE_2"/>
    <property type="match status" value="1"/>
</dbReference>
<organism evidence="5 6">
    <name type="scientific">Kineococcus mangrovi</name>
    <dbReference type="NCBI Taxonomy" id="1660183"/>
    <lineage>
        <taxon>Bacteria</taxon>
        <taxon>Bacillati</taxon>
        <taxon>Actinomycetota</taxon>
        <taxon>Actinomycetes</taxon>
        <taxon>Kineosporiales</taxon>
        <taxon>Kineosporiaceae</taxon>
        <taxon>Kineococcus</taxon>
    </lineage>
</organism>
<gene>
    <name evidence="5" type="ORF">AB2L28_07195</name>
</gene>
<dbReference type="InterPro" id="IPR013342">
    <property type="entry name" value="Mandelate_racemase_C"/>
</dbReference>
<dbReference type="Pfam" id="PF02746">
    <property type="entry name" value="MR_MLE_N"/>
    <property type="match status" value="1"/>
</dbReference>
<feature type="domain" description="Mandelate racemase/muconate lactonizing enzyme C-terminal" evidence="4">
    <location>
        <begin position="156"/>
        <end position="253"/>
    </location>
</feature>
<name>A0ABV4I022_9ACTN</name>
<dbReference type="InterPro" id="IPR029065">
    <property type="entry name" value="Enolase_C-like"/>
</dbReference>
<dbReference type="SFLD" id="SFLDS00001">
    <property type="entry name" value="Enolase"/>
    <property type="match status" value="1"/>
</dbReference>
<dbReference type="Gene3D" id="3.30.390.10">
    <property type="entry name" value="Enolase-like, N-terminal domain"/>
    <property type="match status" value="1"/>
</dbReference>
<reference evidence="5 6" key="1">
    <citation type="submission" date="2024-07" db="EMBL/GenBank/DDBJ databases">
        <authorList>
            <person name="Thanompreechachai J."/>
            <person name="Duangmal K."/>
        </authorList>
    </citation>
    <scope>NUCLEOTIDE SEQUENCE [LARGE SCALE GENOMIC DNA]</scope>
    <source>
        <strain evidence="5 6">TBRC 1896</strain>
    </source>
</reference>
<comment type="cofactor">
    <cofactor evidence="1">
        <name>Mg(2+)</name>
        <dbReference type="ChEBI" id="CHEBI:18420"/>
    </cofactor>
</comment>
<sequence>MTTVVERPGAAGGATAPVVTDLRVEHLTVPLRRPWGPDVTVVHVLATHVETSDGATGAGFTWTPTIGAHAVEALLAHDVRAFALGRPATTGWWEQAWEHLHEAGGGGVTTIALAGLDLALWDLAARRADASLTDLLGRRHQHQPTYGSGVNLHYTDAELADQVRRWVDVGHAGVKVKVGRPDLADDLRRVAIVRDLIGPDRALMVDANQRWDLPRATTAVQALAEFGPAWVEEPLRADDTSGLVELRRRTGARLAMGENVHTWYRFRDLIEAGAADVLQPNVVRVGGITPFLRIAALVRDAGLELAPHLLPELSGQLALALPGRTWVEDVEDAGFADLGVLRVPTGGTCSGGSFRGGLRPGLGFDFRTAT</sequence>
<dbReference type="SMART" id="SM00922">
    <property type="entry name" value="MR_MLE"/>
    <property type="match status" value="1"/>
</dbReference>
<dbReference type="InterPro" id="IPR036849">
    <property type="entry name" value="Enolase-like_C_sf"/>
</dbReference>
<evidence type="ECO:0000313" key="5">
    <source>
        <dbReference type="EMBL" id="MEZ0492020.1"/>
    </source>
</evidence>
<dbReference type="InterPro" id="IPR029017">
    <property type="entry name" value="Enolase-like_N"/>
</dbReference>
<dbReference type="SUPFAM" id="SSF51604">
    <property type="entry name" value="Enolase C-terminal domain-like"/>
    <property type="match status" value="1"/>
</dbReference>
<dbReference type="PANTHER" id="PTHR13794">
    <property type="entry name" value="ENOLASE SUPERFAMILY, MANDELATE RACEMASE"/>
    <property type="match status" value="1"/>
</dbReference>
<dbReference type="RefSeq" id="WP_370718071.1">
    <property type="nucleotide sequence ID" value="NZ_JBGGTQ010000003.1"/>
</dbReference>
<dbReference type="Proteomes" id="UP001566476">
    <property type="component" value="Unassembled WGS sequence"/>
</dbReference>
<keyword evidence="2" id="KW-0479">Metal-binding</keyword>